<comment type="caution">
    <text evidence="1">The sequence shown here is derived from an EMBL/GenBank/DDBJ whole genome shotgun (WGS) entry which is preliminary data.</text>
</comment>
<reference evidence="1" key="1">
    <citation type="submission" date="2021-02" db="EMBL/GenBank/DDBJ databases">
        <authorList>
            <person name="Palmer J.M."/>
        </authorList>
    </citation>
    <scope>NUCLEOTIDE SEQUENCE</scope>
    <source>
        <strain evidence="1">SCRP23</strain>
    </source>
</reference>
<dbReference type="Proteomes" id="UP000693981">
    <property type="component" value="Unassembled WGS sequence"/>
</dbReference>
<sequence length="102" mass="11715">MRTQELFHPVSDDDINLCPENLDRGYGSEEVLSECSDEEMEFPEPMCYVDDVDSSDSEDDNADVIFDVSDDALRNIATEGWEIYDEQHSGKNCRCYWFGSLI</sequence>
<proteinExistence type="predicted"/>
<evidence type="ECO:0000313" key="1">
    <source>
        <dbReference type="EMBL" id="KAG7396954.1"/>
    </source>
</evidence>
<accession>A0A8T1WW33</accession>
<gene>
    <name evidence="1" type="ORF">PHYBOEH_001521</name>
</gene>
<keyword evidence="2" id="KW-1185">Reference proteome</keyword>
<dbReference type="EMBL" id="JAGDFL010000132">
    <property type="protein sequence ID" value="KAG7396954.1"/>
    <property type="molecule type" value="Genomic_DNA"/>
</dbReference>
<protein>
    <submittedName>
        <fullName evidence="1">Uncharacterized protein</fullName>
    </submittedName>
</protein>
<name>A0A8T1WW33_9STRA</name>
<evidence type="ECO:0000313" key="2">
    <source>
        <dbReference type="Proteomes" id="UP000693981"/>
    </source>
</evidence>
<organism evidence="1 2">
    <name type="scientific">Phytophthora boehmeriae</name>
    <dbReference type="NCBI Taxonomy" id="109152"/>
    <lineage>
        <taxon>Eukaryota</taxon>
        <taxon>Sar</taxon>
        <taxon>Stramenopiles</taxon>
        <taxon>Oomycota</taxon>
        <taxon>Peronosporomycetes</taxon>
        <taxon>Peronosporales</taxon>
        <taxon>Peronosporaceae</taxon>
        <taxon>Phytophthora</taxon>
    </lineage>
</organism>
<dbReference type="OrthoDB" id="125696at2759"/>
<dbReference type="AlphaFoldDB" id="A0A8T1WW33"/>